<organism evidence="10 11">
    <name type="scientific">Panicum miliaceum</name>
    <name type="common">Proso millet</name>
    <name type="synonym">Broomcorn millet</name>
    <dbReference type="NCBI Taxonomy" id="4540"/>
    <lineage>
        <taxon>Eukaryota</taxon>
        <taxon>Viridiplantae</taxon>
        <taxon>Streptophyta</taxon>
        <taxon>Embryophyta</taxon>
        <taxon>Tracheophyta</taxon>
        <taxon>Spermatophyta</taxon>
        <taxon>Magnoliopsida</taxon>
        <taxon>Liliopsida</taxon>
        <taxon>Poales</taxon>
        <taxon>Poaceae</taxon>
        <taxon>PACMAD clade</taxon>
        <taxon>Panicoideae</taxon>
        <taxon>Panicodae</taxon>
        <taxon>Paniceae</taxon>
        <taxon>Panicinae</taxon>
        <taxon>Panicum</taxon>
        <taxon>Panicum sect. Panicum</taxon>
    </lineage>
</organism>
<evidence type="ECO:0000256" key="6">
    <source>
        <dbReference type="ARBA" id="ARBA00023242"/>
    </source>
</evidence>
<keyword evidence="5" id="KW-0804">Transcription</keyword>
<feature type="region of interest" description="Disordered" evidence="8">
    <location>
        <begin position="190"/>
        <end position="238"/>
    </location>
</feature>
<keyword evidence="2" id="KW-0677">Repeat</keyword>
<dbReference type="InterPro" id="IPR036955">
    <property type="entry name" value="AP2/ERF_dom_sf"/>
</dbReference>
<comment type="caution">
    <text evidence="10">The sequence shown here is derived from an EMBL/GenBank/DDBJ whole genome shotgun (WGS) entry which is preliminary data.</text>
</comment>
<dbReference type="PRINTS" id="PR00367">
    <property type="entry name" value="ETHRSPELEMNT"/>
</dbReference>
<dbReference type="GO" id="GO:0003677">
    <property type="term" value="F:DNA binding"/>
    <property type="evidence" value="ECO:0007669"/>
    <property type="project" value="UniProtKB-KW"/>
</dbReference>
<evidence type="ECO:0000256" key="1">
    <source>
        <dbReference type="ARBA" id="ARBA00004123"/>
    </source>
</evidence>
<gene>
    <name evidence="10" type="ORF">C2845_PM07G31610</name>
</gene>
<dbReference type="PROSITE" id="PS51032">
    <property type="entry name" value="AP2_ERF"/>
    <property type="match status" value="2"/>
</dbReference>
<name>A0A3L6SJH5_PANMI</name>
<keyword evidence="6" id="KW-0539">Nucleus</keyword>
<keyword evidence="3" id="KW-0805">Transcription regulation</keyword>
<dbReference type="InterPro" id="IPR001471">
    <property type="entry name" value="AP2/ERF_dom"/>
</dbReference>
<keyword evidence="4" id="KW-0238">DNA-binding</keyword>
<dbReference type="STRING" id="4540.A0A3L6SJH5"/>
<evidence type="ECO:0000259" key="9">
    <source>
        <dbReference type="PROSITE" id="PS51032"/>
    </source>
</evidence>
<dbReference type="SMART" id="SM00380">
    <property type="entry name" value="AP2"/>
    <property type="match status" value="2"/>
</dbReference>
<evidence type="ECO:0000256" key="7">
    <source>
        <dbReference type="ARBA" id="ARBA00037973"/>
    </source>
</evidence>
<dbReference type="GO" id="GO:0003700">
    <property type="term" value="F:DNA-binding transcription factor activity"/>
    <property type="evidence" value="ECO:0007669"/>
    <property type="project" value="InterPro"/>
</dbReference>
<evidence type="ECO:0000256" key="4">
    <source>
        <dbReference type="ARBA" id="ARBA00023125"/>
    </source>
</evidence>
<dbReference type="FunFam" id="3.30.730.10:FF:000002">
    <property type="entry name" value="AP2-like ethylene-responsive transcription factor"/>
    <property type="match status" value="1"/>
</dbReference>
<protein>
    <submittedName>
        <fullName evidence="10">AP2-like ethylene-responsive transcription factor BBM2</fullName>
    </submittedName>
</protein>
<dbReference type="GO" id="GO:0005634">
    <property type="term" value="C:nucleus"/>
    <property type="evidence" value="ECO:0007669"/>
    <property type="project" value="UniProtKB-SubCell"/>
</dbReference>
<dbReference type="EMBL" id="PQIB02000004">
    <property type="protein sequence ID" value="RLN21823.1"/>
    <property type="molecule type" value="Genomic_DNA"/>
</dbReference>
<keyword evidence="11" id="KW-1185">Reference proteome</keyword>
<dbReference type="FunFam" id="3.30.730.10:FF:000003">
    <property type="entry name" value="AP2-like ethylene-responsive transcription factor ANT"/>
    <property type="match status" value="1"/>
</dbReference>
<evidence type="ECO:0000313" key="10">
    <source>
        <dbReference type="EMBL" id="RLN21823.1"/>
    </source>
</evidence>
<evidence type="ECO:0000256" key="8">
    <source>
        <dbReference type="SAM" id="MobiDB-lite"/>
    </source>
</evidence>
<dbReference type="Pfam" id="PF00847">
    <property type="entry name" value="AP2"/>
    <property type="match status" value="1"/>
</dbReference>
<sequence>MATVNNWLAFSLSPQDLPPSQTDSTLISAAATDEVSGDVCFNIPQDWGMRGSELSALVAEPKLEDFLGGINFSEQHHKANLNVIPSSSSTCYASSGASTGYHQLYHHPSPALHFADSVMVASSAGIHDGGAMLSAATANVGAGAAGANGGSIGLSMIKNWLRSQPAPPPQPRVAVAEGAQAAQGLSLSMNMAGTHGAGMPHLAGERGRAPESVSTSAQGGAVAARKEDSGGSGGAGALVAVSTDTGGSGGASAETAARKTVDTFGQRTSIYRGVTRHRWTGRYEAHLWDNSCRREGQTRKGRQGGYDKEEKAARAYDLAALKYWGPTTTTNFPVSNYEKELEEMKHMTRQEFVASLRRKSSGFSRGASIYRGVTRHHQHGRWQARIGRVAGNKDLYLGTFSTQEEAAEAYDIAAIKFRGLNAVTNFDMSRYDVKSILDSSALPIGSAAKRLKEAEAAASAQHHAGVVSYDVGRIASQLGDGGALAAYGAHYHAAAAAAWPTIAFQPGAAAGLYHPYAQPLRGWCKQEQDHAVIAAAHSLQELNHLNLGAGGAHDFFSAGQAAMHGLGSIDNSSLEHSTGSNSVVYNGVGDSNGGAVGGGGYMMSMSAAAATTTAMVSHEQVHARAHGDHDEASKHAAQMGYESYLVNAEAAYGGGRMPSWTPASAPLPVAAAAAASSNDNMAGVGHGGAQLFSVWNDT</sequence>
<evidence type="ECO:0000256" key="5">
    <source>
        <dbReference type="ARBA" id="ARBA00023163"/>
    </source>
</evidence>
<comment type="subcellular location">
    <subcellularLocation>
        <location evidence="1">Nucleus</location>
    </subcellularLocation>
</comment>
<accession>A0A3L6SJH5</accession>
<dbReference type="OrthoDB" id="207175at2759"/>
<reference evidence="11" key="1">
    <citation type="journal article" date="2019" name="Nat. Commun.">
        <title>The genome of broomcorn millet.</title>
        <authorList>
            <person name="Zou C."/>
            <person name="Miki D."/>
            <person name="Li D."/>
            <person name="Tang Q."/>
            <person name="Xiao L."/>
            <person name="Rajput S."/>
            <person name="Deng P."/>
            <person name="Jia W."/>
            <person name="Huang R."/>
            <person name="Zhang M."/>
            <person name="Sun Y."/>
            <person name="Hu J."/>
            <person name="Fu X."/>
            <person name="Schnable P.S."/>
            <person name="Li F."/>
            <person name="Zhang H."/>
            <person name="Feng B."/>
            <person name="Zhu X."/>
            <person name="Liu R."/>
            <person name="Schnable J.C."/>
            <person name="Zhu J.-K."/>
            <person name="Zhang H."/>
        </authorList>
    </citation>
    <scope>NUCLEOTIDE SEQUENCE [LARGE SCALE GENOMIC DNA]</scope>
</reference>
<feature type="domain" description="AP2/ERF" evidence="9">
    <location>
        <begin position="270"/>
        <end position="333"/>
    </location>
</feature>
<evidence type="ECO:0000256" key="2">
    <source>
        <dbReference type="ARBA" id="ARBA00022737"/>
    </source>
</evidence>
<dbReference type="InterPro" id="IPR016177">
    <property type="entry name" value="DNA-bd_dom_sf"/>
</dbReference>
<dbReference type="SUPFAM" id="SSF54171">
    <property type="entry name" value="DNA-binding domain"/>
    <property type="match status" value="2"/>
</dbReference>
<proteinExistence type="inferred from homology"/>
<dbReference type="Proteomes" id="UP000275267">
    <property type="component" value="Unassembled WGS sequence"/>
</dbReference>
<evidence type="ECO:0000256" key="3">
    <source>
        <dbReference type="ARBA" id="ARBA00023015"/>
    </source>
</evidence>
<feature type="domain" description="AP2/ERF" evidence="9">
    <location>
        <begin position="369"/>
        <end position="427"/>
    </location>
</feature>
<dbReference type="Gene3D" id="3.30.730.10">
    <property type="entry name" value="AP2/ERF domain"/>
    <property type="match status" value="2"/>
</dbReference>
<comment type="similarity">
    <text evidence="7">Belongs to the AP2/ERF transcription factor family. AP2 subfamily.</text>
</comment>
<dbReference type="PANTHER" id="PTHR32467">
    <property type="entry name" value="AP2-LIKE ETHYLENE-RESPONSIVE TRANSCRIPTION FACTOR"/>
    <property type="match status" value="1"/>
</dbReference>
<dbReference type="PANTHER" id="PTHR32467:SF241">
    <property type="entry name" value="OS01G0899800 PROTEIN"/>
    <property type="match status" value="1"/>
</dbReference>
<dbReference type="AlphaFoldDB" id="A0A3L6SJH5"/>
<dbReference type="CDD" id="cd00018">
    <property type="entry name" value="AP2"/>
    <property type="match status" value="2"/>
</dbReference>
<evidence type="ECO:0000313" key="11">
    <source>
        <dbReference type="Proteomes" id="UP000275267"/>
    </source>
</evidence>